<dbReference type="GO" id="GO:0019693">
    <property type="term" value="P:ribose phosphate metabolic process"/>
    <property type="evidence" value="ECO:0007669"/>
    <property type="project" value="TreeGrafter"/>
</dbReference>
<dbReference type="PROSITE" id="PS51462">
    <property type="entry name" value="NUDIX"/>
    <property type="match status" value="1"/>
</dbReference>
<dbReference type="InterPro" id="IPR015797">
    <property type="entry name" value="NUDIX_hydrolase-like_dom_sf"/>
</dbReference>
<dbReference type="PANTHER" id="PTHR11839">
    <property type="entry name" value="UDP/ADP-SUGAR PYROPHOSPHATASE"/>
    <property type="match status" value="1"/>
</dbReference>
<dbReference type="CDD" id="cd03424">
    <property type="entry name" value="NUDIX_ADPRase_Nudt5_UGPPase_Nudt14"/>
    <property type="match status" value="1"/>
</dbReference>
<comment type="caution">
    <text evidence="4">The sequence shown here is derived from an EMBL/GenBank/DDBJ whole genome shotgun (WGS) entry which is preliminary data.</text>
</comment>
<dbReference type="AlphaFoldDB" id="A0A9D5DPI6"/>
<dbReference type="SUPFAM" id="SSF55811">
    <property type="entry name" value="Nudix"/>
    <property type="match status" value="1"/>
</dbReference>
<evidence type="ECO:0000256" key="1">
    <source>
        <dbReference type="ARBA" id="ARBA00001946"/>
    </source>
</evidence>
<keyword evidence="5" id="KW-1185">Reference proteome</keyword>
<dbReference type="Proteomes" id="UP000051061">
    <property type="component" value="Unassembled WGS sequence"/>
</dbReference>
<name>A0A9D5DPI6_9BACI</name>
<accession>A0A9D5DPI6</accession>
<evidence type="ECO:0000259" key="3">
    <source>
        <dbReference type="PROSITE" id="PS51462"/>
    </source>
</evidence>
<dbReference type="InterPro" id="IPR000086">
    <property type="entry name" value="NUDIX_hydrolase_dom"/>
</dbReference>
<dbReference type="GO" id="GO:0005829">
    <property type="term" value="C:cytosol"/>
    <property type="evidence" value="ECO:0007669"/>
    <property type="project" value="TreeGrafter"/>
</dbReference>
<feature type="domain" description="Nudix hydrolase" evidence="3">
    <location>
        <begin position="40"/>
        <end position="169"/>
    </location>
</feature>
<proteinExistence type="predicted"/>
<keyword evidence="2" id="KW-0378">Hydrolase</keyword>
<dbReference type="PANTHER" id="PTHR11839:SF18">
    <property type="entry name" value="NUDIX HYDROLASE DOMAIN-CONTAINING PROTEIN"/>
    <property type="match status" value="1"/>
</dbReference>
<evidence type="ECO:0000256" key="2">
    <source>
        <dbReference type="ARBA" id="ARBA00022801"/>
    </source>
</evidence>
<evidence type="ECO:0000313" key="5">
    <source>
        <dbReference type="Proteomes" id="UP000051061"/>
    </source>
</evidence>
<reference evidence="4 5" key="1">
    <citation type="submission" date="2015-09" db="EMBL/GenBank/DDBJ databases">
        <title>Genome sequencing project for genomic taxonomy and phylogenomics of Bacillus-like bacteria.</title>
        <authorList>
            <person name="Liu B."/>
            <person name="Wang J."/>
            <person name="Zhu Y."/>
            <person name="Liu G."/>
            <person name="Chen Q."/>
            <person name="Chen Z."/>
            <person name="Lan J."/>
            <person name="Che J."/>
            <person name="Ge C."/>
            <person name="Shi H."/>
            <person name="Pan Z."/>
            <person name="Liu X."/>
        </authorList>
    </citation>
    <scope>NUCLEOTIDE SEQUENCE [LARGE SCALE GENOMIC DNA]</scope>
    <source>
        <strain evidence="4 5">DSM 19153</strain>
    </source>
</reference>
<gene>
    <name evidence="4" type="ORF">AN965_06205</name>
</gene>
<dbReference type="Pfam" id="PF00293">
    <property type="entry name" value="NUDIX"/>
    <property type="match status" value="1"/>
</dbReference>
<sequence length="178" mass="20206">MTTFSERTIKSESIYKGKIIDVSIATIEREDGERAKRELVKHPGAVAIIAVTDENKLVLVEQYRKALEKPIIEIPAGKIEVGEEPIKTAYRELKEETGYSTARLTEIASFYTSPGFADEIVYLYEASSLEEGEQQLDDGEYVHVVTKSLAECEELIKEQRIHDAKTMYAIQYLKLKEN</sequence>
<organism evidence="4 5">
    <name type="scientific">Alkalicoccobacillus plakortidis</name>
    <dbReference type="NCBI Taxonomy" id="444060"/>
    <lineage>
        <taxon>Bacteria</taxon>
        <taxon>Bacillati</taxon>
        <taxon>Bacillota</taxon>
        <taxon>Bacilli</taxon>
        <taxon>Bacillales</taxon>
        <taxon>Bacillaceae</taxon>
        <taxon>Alkalicoccobacillus</taxon>
    </lineage>
</organism>
<dbReference type="FunFam" id="3.90.79.10:FF:000024">
    <property type="entry name" value="ADP-ribose pyrophosphatase"/>
    <property type="match status" value="1"/>
</dbReference>
<protein>
    <submittedName>
        <fullName evidence="4">ADP-ribose pyrophosphatase</fullName>
    </submittedName>
</protein>
<dbReference type="Gene3D" id="3.90.79.10">
    <property type="entry name" value="Nucleoside Triphosphate Pyrophosphohydrolase"/>
    <property type="match status" value="1"/>
</dbReference>
<evidence type="ECO:0000313" key="4">
    <source>
        <dbReference type="EMBL" id="KQL57911.1"/>
    </source>
</evidence>
<dbReference type="GO" id="GO:0006753">
    <property type="term" value="P:nucleoside phosphate metabolic process"/>
    <property type="evidence" value="ECO:0007669"/>
    <property type="project" value="TreeGrafter"/>
</dbReference>
<dbReference type="PROSITE" id="PS00893">
    <property type="entry name" value="NUDIX_BOX"/>
    <property type="match status" value="1"/>
</dbReference>
<dbReference type="GO" id="GO:0016787">
    <property type="term" value="F:hydrolase activity"/>
    <property type="evidence" value="ECO:0007669"/>
    <property type="project" value="UniProtKB-KW"/>
</dbReference>
<dbReference type="InterPro" id="IPR020084">
    <property type="entry name" value="NUDIX_hydrolase_CS"/>
</dbReference>
<dbReference type="EMBL" id="LJJD01000014">
    <property type="protein sequence ID" value="KQL57911.1"/>
    <property type="molecule type" value="Genomic_DNA"/>
</dbReference>
<comment type="cofactor">
    <cofactor evidence="1">
        <name>Mg(2+)</name>
        <dbReference type="ChEBI" id="CHEBI:18420"/>
    </cofactor>
</comment>